<name>A0A6S7CTN3_9BURK</name>
<dbReference type="Gene3D" id="3.40.190.290">
    <property type="match status" value="1"/>
</dbReference>
<dbReference type="InterPro" id="IPR000847">
    <property type="entry name" value="LysR_HTH_N"/>
</dbReference>
<keyword evidence="2" id="KW-0805">Transcription regulation</keyword>
<evidence type="ECO:0000256" key="1">
    <source>
        <dbReference type="ARBA" id="ARBA00009437"/>
    </source>
</evidence>
<keyword evidence="7" id="KW-1185">Reference proteome</keyword>
<dbReference type="PANTHER" id="PTHR30537:SF5">
    <property type="entry name" value="HTH-TYPE TRANSCRIPTIONAL ACTIVATOR TTDR-RELATED"/>
    <property type="match status" value="1"/>
</dbReference>
<dbReference type="InterPro" id="IPR036388">
    <property type="entry name" value="WH-like_DNA-bd_sf"/>
</dbReference>
<dbReference type="InterPro" id="IPR005119">
    <property type="entry name" value="LysR_subst-bd"/>
</dbReference>
<dbReference type="FunFam" id="1.10.10.10:FF:000001">
    <property type="entry name" value="LysR family transcriptional regulator"/>
    <property type="match status" value="1"/>
</dbReference>
<evidence type="ECO:0000256" key="3">
    <source>
        <dbReference type="ARBA" id="ARBA00023125"/>
    </source>
</evidence>
<dbReference type="PANTHER" id="PTHR30537">
    <property type="entry name" value="HTH-TYPE TRANSCRIPTIONAL REGULATOR"/>
    <property type="match status" value="1"/>
</dbReference>
<dbReference type="GO" id="GO:0003677">
    <property type="term" value="F:DNA binding"/>
    <property type="evidence" value="ECO:0007669"/>
    <property type="project" value="UniProtKB-KW"/>
</dbReference>
<dbReference type="Proteomes" id="UP000494272">
    <property type="component" value="Unassembled WGS sequence"/>
</dbReference>
<reference evidence="6 7" key="1">
    <citation type="submission" date="2020-04" db="EMBL/GenBank/DDBJ databases">
        <authorList>
            <person name="De Canck E."/>
        </authorList>
    </citation>
    <scope>NUCLEOTIDE SEQUENCE [LARGE SCALE GENOMIC DNA]</scope>
    <source>
        <strain evidence="6 7">LMG 26841</strain>
    </source>
</reference>
<evidence type="ECO:0000259" key="5">
    <source>
        <dbReference type="PROSITE" id="PS50931"/>
    </source>
</evidence>
<comment type="similarity">
    <text evidence="1">Belongs to the LysR transcriptional regulatory family.</text>
</comment>
<keyword evidence="3" id="KW-0238">DNA-binding</keyword>
<keyword evidence="4" id="KW-0804">Transcription</keyword>
<gene>
    <name evidence="6" type="primary">pgrR_6</name>
    <name evidence="6" type="ORF">LMG26841_02553</name>
</gene>
<dbReference type="SUPFAM" id="SSF53850">
    <property type="entry name" value="Periplasmic binding protein-like II"/>
    <property type="match status" value="1"/>
</dbReference>
<accession>A0A6S7CTN3</accession>
<dbReference type="Gene3D" id="1.10.10.10">
    <property type="entry name" value="Winged helix-like DNA-binding domain superfamily/Winged helix DNA-binding domain"/>
    <property type="match status" value="1"/>
</dbReference>
<sequence>MLQGGNDSESRAARGVRQSLVIAQLVRNSEQLGLAVSNLQDISAFVAVATHGGFRGAARQTGTSASQLSEAVRRLEARLGLRLLNRTTRSVATTAAGQRLLEQLTPALDAVESALDVANNFRDRPAGRLRLNVPLAASRLVLPRIVPPFLAQYPEIRLEVIVDDRFVELLQSGCDAGIRYEESMDQDMVAVPIGPRRQRMAAAAAPGYLARHGRPQHPQDLRQHLCLRGRFTSGAMPAWAFERDGQSVTVEVDGPLIVSLGAAVDLAVDAAVAGAGVVYLFEDWLQPYLDRGELEPVLADWWPSFTGPLLYFPGRHYLPAPLRAFVDFVQAARW</sequence>
<dbReference type="InterPro" id="IPR058163">
    <property type="entry name" value="LysR-type_TF_proteobact-type"/>
</dbReference>
<evidence type="ECO:0000313" key="6">
    <source>
        <dbReference type="EMBL" id="CAB3863024.1"/>
    </source>
</evidence>
<dbReference type="Pfam" id="PF00126">
    <property type="entry name" value="HTH_1"/>
    <property type="match status" value="1"/>
</dbReference>
<feature type="domain" description="HTH lysR-type" evidence="5">
    <location>
        <begin position="38"/>
        <end position="94"/>
    </location>
</feature>
<proteinExistence type="inferred from homology"/>
<dbReference type="PROSITE" id="PS50931">
    <property type="entry name" value="HTH_LYSR"/>
    <property type="match status" value="1"/>
</dbReference>
<protein>
    <submittedName>
        <fullName evidence="6">HTH-type transcriptional regulator PgrR</fullName>
    </submittedName>
</protein>
<dbReference type="SUPFAM" id="SSF46785">
    <property type="entry name" value="Winged helix' DNA-binding domain"/>
    <property type="match status" value="1"/>
</dbReference>
<evidence type="ECO:0000256" key="4">
    <source>
        <dbReference type="ARBA" id="ARBA00023163"/>
    </source>
</evidence>
<evidence type="ECO:0000313" key="7">
    <source>
        <dbReference type="Proteomes" id="UP000494272"/>
    </source>
</evidence>
<dbReference type="GO" id="GO:0003700">
    <property type="term" value="F:DNA-binding transcription factor activity"/>
    <property type="evidence" value="ECO:0007669"/>
    <property type="project" value="InterPro"/>
</dbReference>
<dbReference type="EMBL" id="CADIKW010000004">
    <property type="protein sequence ID" value="CAB3863024.1"/>
    <property type="molecule type" value="Genomic_DNA"/>
</dbReference>
<organism evidence="6 7">
    <name type="scientific">Achromobacter dolens</name>
    <dbReference type="NCBI Taxonomy" id="1287738"/>
    <lineage>
        <taxon>Bacteria</taxon>
        <taxon>Pseudomonadati</taxon>
        <taxon>Pseudomonadota</taxon>
        <taxon>Betaproteobacteria</taxon>
        <taxon>Burkholderiales</taxon>
        <taxon>Alcaligenaceae</taxon>
        <taxon>Achromobacter</taxon>
    </lineage>
</organism>
<dbReference type="Pfam" id="PF03466">
    <property type="entry name" value="LysR_substrate"/>
    <property type="match status" value="1"/>
</dbReference>
<dbReference type="AlphaFoldDB" id="A0A6S7CTN3"/>
<dbReference type="InterPro" id="IPR036390">
    <property type="entry name" value="WH_DNA-bd_sf"/>
</dbReference>
<evidence type="ECO:0000256" key="2">
    <source>
        <dbReference type="ARBA" id="ARBA00023015"/>
    </source>
</evidence>